<evidence type="ECO:0000313" key="2">
    <source>
        <dbReference type="EMBL" id="GGX18187.1"/>
    </source>
</evidence>
<protein>
    <submittedName>
        <fullName evidence="2">Uncharacterized protein</fullName>
    </submittedName>
</protein>
<keyword evidence="1" id="KW-0472">Membrane</keyword>
<accession>A0ABQ2XHP1</accession>
<comment type="caution">
    <text evidence="2">The sequence shown here is derived from an EMBL/GenBank/DDBJ whole genome shotgun (WGS) entry which is preliminary data.</text>
</comment>
<name>A0ABQ2XHP1_9ACTN</name>
<dbReference type="Proteomes" id="UP000617743">
    <property type="component" value="Unassembled WGS sequence"/>
</dbReference>
<reference evidence="3" key="1">
    <citation type="journal article" date="2019" name="Int. J. Syst. Evol. Microbiol.">
        <title>The Global Catalogue of Microorganisms (GCM) 10K type strain sequencing project: providing services to taxonomists for standard genome sequencing and annotation.</title>
        <authorList>
            <consortium name="The Broad Institute Genomics Platform"/>
            <consortium name="The Broad Institute Genome Sequencing Center for Infectious Disease"/>
            <person name="Wu L."/>
            <person name="Ma J."/>
        </authorList>
    </citation>
    <scope>NUCLEOTIDE SEQUENCE [LARGE SCALE GENOMIC DNA]</scope>
    <source>
        <strain evidence="3">JCM 4866</strain>
    </source>
</reference>
<keyword evidence="1" id="KW-1133">Transmembrane helix</keyword>
<evidence type="ECO:0000313" key="3">
    <source>
        <dbReference type="Proteomes" id="UP000617743"/>
    </source>
</evidence>
<organism evidence="2 3">
    <name type="scientific">Streptomyces lomondensis</name>
    <dbReference type="NCBI Taxonomy" id="68229"/>
    <lineage>
        <taxon>Bacteria</taxon>
        <taxon>Bacillati</taxon>
        <taxon>Actinomycetota</taxon>
        <taxon>Actinomycetes</taxon>
        <taxon>Kitasatosporales</taxon>
        <taxon>Streptomycetaceae</taxon>
        <taxon>Streptomyces</taxon>
    </lineage>
</organism>
<sequence>MRGSGQPWLRILGWALFIVGMTMFFINAEALMNGDAVECDGSPMRPGQWCVSFSGGESLSYDEEKQNEARGELVGYAGVGLSALGIVVFISNEITTRRGHRKG</sequence>
<keyword evidence="1" id="KW-0812">Transmembrane</keyword>
<proteinExistence type="predicted"/>
<dbReference type="EMBL" id="BMWC01000009">
    <property type="protein sequence ID" value="GGX18187.1"/>
    <property type="molecule type" value="Genomic_DNA"/>
</dbReference>
<feature type="transmembrane region" description="Helical" evidence="1">
    <location>
        <begin position="73"/>
        <end position="92"/>
    </location>
</feature>
<dbReference type="RefSeq" id="WP_190052996.1">
    <property type="nucleotide sequence ID" value="NZ_BMWC01000009.1"/>
</dbReference>
<evidence type="ECO:0000256" key="1">
    <source>
        <dbReference type="SAM" id="Phobius"/>
    </source>
</evidence>
<keyword evidence="3" id="KW-1185">Reference proteome</keyword>
<feature type="transmembrane region" description="Helical" evidence="1">
    <location>
        <begin position="7"/>
        <end position="26"/>
    </location>
</feature>
<gene>
    <name evidence="2" type="ORF">GCM10010383_55200</name>
</gene>